<keyword evidence="1" id="KW-0489">Methyltransferase</keyword>
<dbReference type="Gene3D" id="3.40.50.150">
    <property type="entry name" value="Vaccinia Virus protein VP39"/>
    <property type="match status" value="1"/>
</dbReference>
<dbReference type="GO" id="GO:0005634">
    <property type="term" value="C:nucleus"/>
    <property type="evidence" value="ECO:0000318"/>
    <property type="project" value="GO_Central"/>
</dbReference>
<dbReference type="PhylomeDB" id="E9GM47"/>
<organism evidence="4 5">
    <name type="scientific">Daphnia pulex</name>
    <name type="common">Water flea</name>
    <dbReference type="NCBI Taxonomy" id="6669"/>
    <lineage>
        <taxon>Eukaryota</taxon>
        <taxon>Metazoa</taxon>
        <taxon>Ecdysozoa</taxon>
        <taxon>Arthropoda</taxon>
        <taxon>Crustacea</taxon>
        <taxon>Branchiopoda</taxon>
        <taxon>Diplostraca</taxon>
        <taxon>Cladocera</taxon>
        <taxon>Anomopoda</taxon>
        <taxon>Daphniidae</taxon>
        <taxon>Daphnia</taxon>
    </lineage>
</organism>
<dbReference type="FunFam" id="3.40.50.150:FF:000966">
    <property type="match status" value="1"/>
</dbReference>
<dbReference type="OrthoDB" id="271595at2759"/>
<evidence type="ECO:0000313" key="5">
    <source>
        <dbReference type="Proteomes" id="UP000000305"/>
    </source>
</evidence>
<dbReference type="KEGG" id="dpx:DAPPUDRAFT_304822"/>
<dbReference type="EMBL" id="GL732552">
    <property type="protein sequence ID" value="EFX79302.1"/>
    <property type="molecule type" value="Genomic_DNA"/>
</dbReference>
<proteinExistence type="predicted"/>
<protein>
    <recommendedName>
        <fullName evidence="3">Methyltransferase type 11 domain-containing protein</fullName>
    </recommendedName>
</protein>
<dbReference type="OMA" id="SCYFIGC"/>
<dbReference type="CDD" id="cd02440">
    <property type="entry name" value="AdoMet_MTases"/>
    <property type="match status" value="1"/>
</dbReference>
<gene>
    <name evidence="4" type="ORF">DAPPUDRAFT_304822</name>
</gene>
<dbReference type="HOGENOM" id="CLU_029501_2_0_1"/>
<dbReference type="InterPro" id="IPR051422">
    <property type="entry name" value="AlkB_tRNA_MeTrf/Diox"/>
</dbReference>
<dbReference type="InterPro" id="IPR013216">
    <property type="entry name" value="Methyltransf_11"/>
</dbReference>
<evidence type="ECO:0000256" key="1">
    <source>
        <dbReference type="ARBA" id="ARBA00022603"/>
    </source>
</evidence>
<dbReference type="InParanoid" id="E9GM47"/>
<dbReference type="AlphaFoldDB" id="E9GM47"/>
<dbReference type="eggNOG" id="KOG1331">
    <property type="taxonomic scope" value="Eukaryota"/>
</dbReference>
<evidence type="ECO:0000313" key="4">
    <source>
        <dbReference type="EMBL" id="EFX79302.1"/>
    </source>
</evidence>
<keyword evidence="2" id="KW-0808">Transferase</keyword>
<dbReference type="GO" id="GO:0008757">
    <property type="term" value="F:S-adenosylmethionine-dependent methyltransferase activity"/>
    <property type="evidence" value="ECO:0007669"/>
    <property type="project" value="InterPro"/>
</dbReference>
<dbReference type="STRING" id="6669.E9GM47"/>
<dbReference type="PANTHER" id="PTHR13069">
    <property type="entry name" value="ALKYLATED DNA REPAIR PROTEIN ALKB HOMOLOG 8"/>
    <property type="match status" value="1"/>
</dbReference>
<dbReference type="Proteomes" id="UP000000305">
    <property type="component" value="Unassembled WGS sequence"/>
</dbReference>
<dbReference type="SUPFAM" id="SSF53335">
    <property type="entry name" value="S-adenosyl-L-methionine-dependent methyltransferases"/>
    <property type="match status" value="1"/>
</dbReference>
<feature type="domain" description="Methyltransferase type 11" evidence="3">
    <location>
        <begin position="56"/>
        <end position="146"/>
    </location>
</feature>
<dbReference type="InterPro" id="IPR029063">
    <property type="entry name" value="SAM-dependent_MTases_sf"/>
</dbReference>
<dbReference type="GO" id="GO:0002098">
    <property type="term" value="P:tRNA wobble uridine modification"/>
    <property type="evidence" value="ECO:0000318"/>
    <property type="project" value="GO_Central"/>
</dbReference>
<name>E9GM47_DAPPU</name>
<sequence>MENSAVFSEEAADEIEKNHVFHVYEQISDHFSETRHSPWPNVKEFIDSFPAGSLLVDVGCGNGKYLNCSKSLFSIGSDRSSKLLQVCRSRGGHQVVNADCRVSPFRDGIADAVISIAVIHHLATEERRLLALQDISRLLSKGGRALVYVWAKEQKIGTKKSTYLLQKKNEVSRTETYPSTILPVHENRTEFKHADVLVPWKLKSKTSGCKELDPGINPSAFLRFYHVFKEGELEGLCSSIPNISICRSYYDEGNWCVEFKRE</sequence>
<dbReference type="GO" id="GO:0030488">
    <property type="term" value="P:tRNA methylation"/>
    <property type="evidence" value="ECO:0000318"/>
    <property type="project" value="GO_Central"/>
</dbReference>
<dbReference type="GO" id="GO:0000049">
    <property type="term" value="F:tRNA binding"/>
    <property type="evidence" value="ECO:0000318"/>
    <property type="project" value="GO_Central"/>
</dbReference>
<dbReference type="GO" id="GO:0005737">
    <property type="term" value="C:cytoplasm"/>
    <property type="evidence" value="ECO:0000318"/>
    <property type="project" value="GO_Central"/>
</dbReference>
<evidence type="ECO:0000259" key="3">
    <source>
        <dbReference type="Pfam" id="PF08241"/>
    </source>
</evidence>
<dbReference type="PANTHER" id="PTHR13069:SF21">
    <property type="entry name" value="ALKYLATED DNA REPAIR PROTEIN ALKB HOMOLOG 8"/>
    <property type="match status" value="1"/>
</dbReference>
<dbReference type="Pfam" id="PF08241">
    <property type="entry name" value="Methyltransf_11"/>
    <property type="match status" value="1"/>
</dbReference>
<keyword evidence="5" id="KW-1185">Reference proteome</keyword>
<reference evidence="4 5" key="1">
    <citation type="journal article" date="2011" name="Science">
        <title>The ecoresponsive genome of Daphnia pulex.</title>
        <authorList>
            <person name="Colbourne J.K."/>
            <person name="Pfrender M.E."/>
            <person name="Gilbert D."/>
            <person name="Thomas W.K."/>
            <person name="Tucker A."/>
            <person name="Oakley T.H."/>
            <person name="Tokishita S."/>
            <person name="Aerts A."/>
            <person name="Arnold G.J."/>
            <person name="Basu M.K."/>
            <person name="Bauer D.J."/>
            <person name="Caceres C.E."/>
            <person name="Carmel L."/>
            <person name="Casola C."/>
            <person name="Choi J.H."/>
            <person name="Detter J.C."/>
            <person name="Dong Q."/>
            <person name="Dusheyko S."/>
            <person name="Eads B.D."/>
            <person name="Frohlich T."/>
            <person name="Geiler-Samerotte K.A."/>
            <person name="Gerlach D."/>
            <person name="Hatcher P."/>
            <person name="Jogdeo S."/>
            <person name="Krijgsveld J."/>
            <person name="Kriventseva E.V."/>
            <person name="Kultz D."/>
            <person name="Laforsch C."/>
            <person name="Lindquist E."/>
            <person name="Lopez J."/>
            <person name="Manak J.R."/>
            <person name="Muller J."/>
            <person name="Pangilinan J."/>
            <person name="Patwardhan R.P."/>
            <person name="Pitluck S."/>
            <person name="Pritham E.J."/>
            <person name="Rechtsteiner A."/>
            <person name="Rho M."/>
            <person name="Rogozin I.B."/>
            <person name="Sakarya O."/>
            <person name="Salamov A."/>
            <person name="Schaack S."/>
            <person name="Shapiro H."/>
            <person name="Shiga Y."/>
            <person name="Skalitzky C."/>
            <person name="Smith Z."/>
            <person name="Souvorov A."/>
            <person name="Sung W."/>
            <person name="Tang Z."/>
            <person name="Tsuchiya D."/>
            <person name="Tu H."/>
            <person name="Vos H."/>
            <person name="Wang M."/>
            <person name="Wolf Y.I."/>
            <person name="Yamagata H."/>
            <person name="Yamada T."/>
            <person name="Ye Y."/>
            <person name="Shaw J.R."/>
            <person name="Andrews J."/>
            <person name="Crease T.J."/>
            <person name="Tang H."/>
            <person name="Lucas S.M."/>
            <person name="Robertson H.M."/>
            <person name="Bork P."/>
            <person name="Koonin E.V."/>
            <person name="Zdobnov E.M."/>
            <person name="Grigoriev I.V."/>
            <person name="Lynch M."/>
            <person name="Boore J.L."/>
        </authorList>
    </citation>
    <scope>NUCLEOTIDE SEQUENCE [LARGE SCALE GENOMIC DNA]</scope>
</reference>
<evidence type="ECO:0000256" key="2">
    <source>
        <dbReference type="ARBA" id="ARBA00022679"/>
    </source>
</evidence>
<accession>E9GM47</accession>
<dbReference type="GO" id="GO:0106335">
    <property type="term" value="F:tRNA (5-carboxymethyluridine(34)-5-O)-methyltransferase activity"/>
    <property type="evidence" value="ECO:0000318"/>
    <property type="project" value="GO_Central"/>
</dbReference>